<keyword evidence="2" id="KW-1003">Cell membrane</keyword>
<keyword evidence="3 11" id="KW-0808">Transferase</keyword>
<dbReference type="GO" id="GO:0016747">
    <property type="term" value="F:acyltransferase activity, transferring groups other than amino-acyl groups"/>
    <property type="evidence" value="ECO:0007669"/>
    <property type="project" value="InterPro"/>
</dbReference>
<feature type="transmembrane region" description="Helical" evidence="9">
    <location>
        <begin position="238"/>
        <end position="256"/>
    </location>
</feature>
<gene>
    <name evidence="11" type="ORF">KDY119_00508</name>
</gene>
<dbReference type="RefSeq" id="WP_194174318.1">
    <property type="nucleotide sequence ID" value="NZ_BAABIH010000013.1"/>
</dbReference>
<feature type="transmembrane region" description="Helical" evidence="9">
    <location>
        <begin position="148"/>
        <end position="164"/>
    </location>
</feature>
<evidence type="ECO:0000256" key="2">
    <source>
        <dbReference type="ARBA" id="ARBA00022475"/>
    </source>
</evidence>
<evidence type="ECO:0000313" key="12">
    <source>
        <dbReference type="Proteomes" id="UP000326702"/>
    </source>
</evidence>
<feature type="transmembrane region" description="Helical" evidence="9">
    <location>
        <begin position="35"/>
        <end position="58"/>
    </location>
</feature>
<feature type="transmembrane region" description="Helical" evidence="9">
    <location>
        <begin position="171"/>
        <end position="191"/>
    </location>
</feature>
<evidence type="ECO:0000256" key="7">
    <source>
        <dbReference type="ARBA" id="ARBA00023315"/>
    </source>
</evidence>
<dbReference type="Gene3D" id="3.40.50.1110">
    <property type="entry name" value="SGNH hydrolase"/>
    <property type="match status" value="1"/>
</dbReference>
<evidence type="ECO:0000256" key="1">
    <source>
        <dbReference type="ARBA" id="ARBA00004651"/>
    </source>
</evidence>
<dbReference type="GO" id="GO:0005886">
    <property type="term" value="C:plasma membrane"/>
    <property type="evidence" value="ECO:0007669"/>
    <property type="project" value="UniProtKB-SubCell"/>
</dbReference>
<name>A0A5P9Q9C5_9MICO</name>
<evidence type="ECO:0000256" key="3">
    <source>
        <dbReference type="ARBA" id="ARBA00022679"/>
    </source>
</evidence>
<dbReference type="InterPro" id="IPR002656">
    <property type="entry name" value="Acyl_transf_3_dom"/>
</dbReference>
<dbReference type="PANTHER" id="PTHR23028:SF53">
    <property type="entry name" value="ACYL_TRANSF_3 DOMAIN-CONTAINING PROTEIN"/>
    <property type="match status" value="1"/>
</dbReference>
<dbReference type="GO" id="GO:0009103">
    <property type="term" value="P:lipopolysaccharide biosynthetic process"/>
    <property type="evidence" value="ECO:0007669"/>
    <property type="project" value="TreeGrafter"/>
</dbReference>
<dbReference type="SUPFAM" id="SSF52266">
    <property type="entry name" value="SGNH hydrolase"/>
    <property type="match status" value="1"/>
</dbReference>
<evidence type="ECO:0000256" key="4">
    <source>
        <dbReference type="ARBA" id="ARBA00022692"/>
    </source>
</evidence>
<dbReference type="PANTHER" id="PTHR23028">
    <property type="entry name" value="ACETYLTRANSFERASE"/>
    <property type="match status" value="1"/>
</dbReference>
<reference evidence="11 12" key="1">
    <citation type="submission" date="2019-10" db="EMBL/GenBank/DDBJ databases">
        <title>Genome sequence of Luteimicrobium xylanilyticum HY-24.</title>
        <authorList>
            <person name="Kim D.Y."/>
            <person name="Park H.-Y."/>
        </authorList>
    </citation>
    <scope>NUCLEOTIDE SEQUENCE [LARGE SCALE GENOMIC DNA]</scope>
    <source>
        <strain evidence="11 12">HY-24</strain>
    </source>
</reference>
<evidence type="ECO:0000259" key="10">
    <source>
        <dbReference type="Pfam" id="PF01757"/>
    </source>
</evidence>
<evidence type="ECO:0000256" key="8">
    <source>
        <dbReference type="SAM" id="MobiDB-lite"/>
    </source>
</evidence>
<feature type="transmembrane region" description="Helical" evidence="9">
    <location>
        <begin position="268"/>
        <end position="287"/>
    </location>
</feature>
<keyword evidence="12" id="KW-1185">Reference proteome</keyword>
<evidence type="ECO:0000256" key="9">
    <source>
        <dbReference type="SAM" id="Phobius"/>
    </source>
</evidence>
<protein>
    <submittedName>
        <fullName evidence="11">O-acetyltransferase</fullName>
    </submittedName>
</protein>
<keyword evidence="5 9" id="KW-1133">Transmembrane helix</keyword>
<feature type="transmembrane region" description="Helical" evidence="9">
    <location>
        <begin position="337"/>
        <end position="356"/>
    </location>
</feature>
<evidence type="ECO:0000313" key="11">
    <source>
        <dbReference type="EMBL" id="QFU97015.1"/>
    </source>
</evidence>
<feature type="transmembrane region" description="Helical" evidence="9">
    <location>
        <begin position="79"/>
        <end position="97"/>
    </location>
</feature>
<accession>A0A5P9Q9C5</accession>
<keyword evidence="7" id="KW-0012">Acyltransferase</keyword>
<organism evidence="11 12">
    <name type="scientific">Luteimicrobium xylanilyticum</name>
    <dbReference type="NCBI Taxonomy" id="1133546"/>
    <lineage>
        <taxon>Bacteria</taxon>
        <taxon>Bacillati</taxon>
        <taxon>Actinomycetota</taxon>
        <taxon>Actinomycetes</taxon>
        <taxon>Micrococcales</taxon>
        <taxon>Luteimicrobium</taxon>
    </lineage>
</organism>
<dbReference type="EMBL" id="CP045529">
    <property type="protein sequence ID" value="QFU97015.1"/>
    <property type="molecule type" value="Genomic_DNA"/>
</dbReference>
<evidence type="ECO:0000256" key="5">
    <source>
        <dbReference type="ARBA" id="ARBA00022989"/>
    </source>
</evidence>
<dbReference type="KEGG" id="lxl:KDY119_00508"/>
<dbReference type="CDD" id="cd01840">
    <property type="entry name" value="SGNH_hydrolase_yrhL_like"/>
    <property type="match status" value="1"/>
</dbReference>
<feature type="region of interest" description="Disordered" evidence="8">
    <location>
        <begin position="425"/>
        <end position="479"/>
    </location>
</feature>
<dbReference type="Proteomes" id="UP000326702">
    <property type="component" value="Chromosome"/>
</dbReference>
<feature type="compositionally biased region" description="Low complexity" evidence="8">
    <location>
        <begin position="425"/>
        <end position="435"/>
    </location>
</feature>
<dbReference type="InterPro" id="IPR036514">
    <property type="entry name" value="SGNH_hydro_sf"/>
</dbReference>
<dbReference type="AlphaFoldDB" id="A0A5P9Q9C5"/>
<comment type="subcellular location">
    <subcellularLocation>
        <location evidence="1">Cell membrane</location>
        <topology evidence="1">Multi-pass membrane protein</topology>
    </subcellularLocation>
</comment>
<keyword evidence="6 9" id="KW-0472">Membrane</keyword>
<proteinExistence type="predicted"/>
<sequence>MHAPSSSRRLAPLDGLRAVAVVAVVVFHLDPTLLPGGYAGVDVFFVLSGYLITRQLLVERELRGQILLGRFWLRRARRILPALVAMLLVCGSLLLVLRGDPAVGWGRQLLSALTFTSNWTLVADGSDYFAQGSPPVLQNLWSLAVEEQFYLVWPFVLTVVVAVVRRPSARARTVLALALVSAVTAAVVTARSGVSRAYYGSDTHAFGLLAGAALALAQRADARPARRAEASSRPPARGTSAVVGLAGLAALVWLFLRLRGGDGTSTVLGLPVVAVTTAALVASASRTGTPVNRVLSSSALRWLGRRSYGIYLWHWPLLVVLRSRLDEPGPGPRTLLVAILTVVLTLVLAGLSWRFVERPFLDRRVPGLVGRGARRAGVAPVRGGLRPTAVVVGVAVAAVASVMAGVSGPTTTAAASQVAAGERALAEAAATSSDAPLPSPTRTRETTPAGPSAPPRGTSSPPARKEHRRAAGRLPDGDRVTAVGDSVMLASAPALLRTFPGVQVDAEVSRMPQRGPDVVRRLAREGRLGDVVVVGLGTNGYLGRGTLDELRSAVGPRRLLVLVTVFVPRPWQDADNDQLRAFARHHPRTFVSDWYAAVRSDPHALGPDGIHPGPTGARLYADTLASTLRAVDGRR</sequence>
<dbReference type="InterPro" id="IPR050879">
    <property type="entry name" value="Acyltransferase_3"/>
</dbReference>
<keyword evidence="4 9" id="KW-0812">Transmembrane</keyword>
<dbReference type="Pfam" id="PF01757">
    <property type="entry name" value="Acyl_transf_3"/>
    <property type="match status" value="1"/>
</dbReference>
<feature type="domain" description="Acyltransferase 3" evidence="10">
    <location>
        <begin position="13"/>
        <end position="349"/>
    </location>
</feature>
<evidence type="ECO:0000256" key="6">
    <source>
        <dbReference type="ARBA" id="ARBA00023136"/>
    </source>
</evidence>